<protein>
    <submittedName>
        <fullName evidence="1">Uncharacterized protein</fullName>
    </submittedName>
</protein>
<name>A0ABX2AUW7_9BACT</name>
<gene>
    <name evidence="1" type="ORF">HPS55_08740</name>
</gene>
<dbReference type="GeneID" id="82157853"/>
<reference evidence="1 2" key="1">
    <citation type="submission" date="2020-05" db="EMBL/GenBank/DDBJ databases">
        <title>Distinct polysaccharide utilization as determinants for interspecies competition between intestinal Prevotella spp.</title>
        <authorList>
            <person name="Galvez E.J.C."/>
            <person name="Iljazovic A."/>
            <person name="Strowig T."/>
        </authorList>
    </citation>
    <scope>NUCLEOTIDE SEQUENCE [LARGE SCALE GENOMIC DNA]</scope>
    <source>
        <strain evidence="1 2">PROD</strain>
    </source>
</reference>
<dbReference type="Proteomes" id="UP001193734">
    <property type="component" value="Unassembled WGS sequence"/>
</dbReference>
<proteinExistence type="predicted"/>
<organism evidence="1 2">
    <name type="scientific">Xylanibacter rodentium</name>
    <dbReference type="NCBI Taxonomy" id="2736289"/>
    <lineage>
        <taxon>Bacteria</taxon>
        <taxon>Pseudomonadati</taxon>
        <taxon>Bacteroidota</taxon>
        <taxon>Bacteroidia</taxon>
        <taxon>Bacteroidales</taxon>
        <taxon>Prevotellaceae</taxon>
        <taxon>Xylanibacter</taxon>
    </lineage>
</organism>
<dbReference type="RefSeq" id="WP_172175011.1">
    <property type="nucleotide sequence ID" value="NZ_CASGKG010000011.1"/>
</dbReference>
<comment type="caution">
    <text evidence="1">The sequence shown here is derived from an EMBL/GenBank/DDBJ whole genome shotgun (WGS) entry which is preliminary data.</text>
</comment>
<keyword evidence="2" id="KW-1185">Reference proteome</keyword>
<evidence type="ECO:0000313" key="1">
    <source>
        <dbReference type="EMBL" id="NPE14410.1"/>
    </source>
</evidence>
<accession>A0ABX2AUW7</accession>
<evidence type="ECO:0000313" key="2">
    <source>
        <dbReference type="Proteomes" id="UP001193734"/>
    </source>
</evidence>
<dbReference type="EMBL" id="JABKKE010000013">
    <property type="protein sequence ID" value="NPE14410.1"/>
    <property type="molecule type" value="Genomic_DNA"/>
</dbReference>
<sequence length="202" mass="23383">MVKYKYLIINAFALAGRMDAIVLFPGCRYALPRAMRLLPFQGEPVKNFANFNRLNLICDYDTIHVERTSTHIPSIKNTFLCIYAQKKYYVVIYNTARKIMLIIPLYTIRQEKYMLVIYKVVMSVCLDYSEKNAFYFFRNRKAVRPSLLSLQAFFGESTRRKGLPTLPQGPFHLAIRPPSQCNNGLIARRNGPLCFLDKAPPL</sequence>